<keyword evidence="6" id="KW-0472">Membrane</keyword>
<evidence type="ECO:0000256" key="2">
    <source>
        <dbReference type="ARBA" id="ARBA00008683"/>
    </source>
</evidence>
<comment type="similarity">
    <text evidence="2">Belongs to the peptidase S49 family.</text>
</comment>
<dbReference type="RefSeq" id="WP_085753625.1">
    <property type="nucleotide sequence ID" value="NZ_BSPR01000017.1"/>
</dbReference>
<evidence type="ECO:0000256" key="4">
    <source>
        <dbReference type="ARBA" id="ARBA00022801"/>
    </source>
</evidence>
<evidence type="ECO:0000256" key="1">
    <source>
        <dbReference type="ARBA" id="ARBA00004370"/>
    </source>
</evidence>
<dbReference type="AlphaFoldDB" id="A0A1W6LGI4"/>
<dbReference type="NCBIfam" id="TIGR00705">
    <property type="entry name" value="SppA_67K"/>
    <property type="match status" value="1"/>
</dbReference>
<sequence length="618" mass="65910">MPYPRLAATGRFFGRLWSVLDGTRRLVFNLLFLVLLVVLVVSMVRGGAAPMAERTTLVLNLRGKLVEQRSTRPRDAALAQFGAGRADADTQLRDVRTVLDAAAADPKVHNALLVLDEFEGGGLPALREAAAAIQRFRASGKKVTAWGGGYDQRQYYLAAQADEVFLHPMGTLLIQGFGGYRNYYREALDRVGVTVSLLRVGEFKDAGEAFIADGPSPESQAASRAVYDGLWATYTQDVEKARKLPAGTIGALIDDLPQRLAAAGGDAAKTALDAKLVDKLMTLDQVRDLMVERGAKSEDGKSFRQVAFAPYLARQVPKFTGDAIGVVVAEGAIVDGAAPAGAVGGLSTADLIRQARLDDKVKAVVLRVNSPGGSPYGSELIRRELELTKAAGKPVVISMGDVAASGGYWISMAADEVVADTATITGSIGVFALLPRADKALEKLGVHTDGVRTTWLVGAGDPRKPLDPRFAELLQSSIGHVYQQFTTLAAGARKTTPEKIDAVAQGRVWTGSQALERGLVDTIGGFDVALKSAAKRAKLEGDPRITYIEPERSRLDRVLSLVGGATATVVGEQLDARLPWVQPPAVAQQARDEMAWLVQLADGRNPFASLAHCLCTAY</sequence>
<dbReference type="PANTHER" id="PTHR33209:SF1">
    <property type="entry name" value="PEPTIDASE S49 DOMAIN-CONTAINING PROTEIN"/>
    <property type="match status" value="1"/>
</dbReference>
<keyword evidence="5" id="KW-0720">Serine protease</keyword>
<dbReference type="Gene3D" id="3.90.226.10">
    <property type="entry name" value="2-enoyl-CoA Hydratase, Chain A, domain 1"/>
    <property type="match status" value="3"/>
</dbReference>
<gene>
    <name evidence="7" type="ORF">A4W93_27260</name>
</gene>
<dbReference type="InterPro" id="IPR004635">
    <property type="entry name" value="Pept_S49_SppA"/>
</dbReference>
<dbReference type="InterPro" id="IPR002142">
    <property type="entry name" value="Peptidase_S49"/>
</dbReference>
<evidence type="ECO:0000256" key="3">
    <source>
        <dbReference type="ARBA" id="ARBA00022670"/>
    </source>
</evidence>
<reference evidence="7 8" key="1">
    <citation type="submission" date="2016-04" db="EMBL/GenBank/DDBJ databases">
        <title>Complete genome sequence of natural rubber-degrading, novel Gram-negative bacterium, Rhizobacter gummiphilus strain NS21.</title>
        <authorList>
            <person name="Tabata M."/>
            <person name="Kasai D."/>
            <person name="Fukuda M."/>
        </authorList>
    </citation>
    <scope>NUCLEOTIDE SEQUENCE [LARGE SCALE GENOMIC DNA]</scope>
    <source>
        <strain evidence="7 8">NS21</strain>
    </source>
</reference>
<protein>
    <submittedName>
        <fullName evidence="7">Signal peptide peptidase SppA</fullName>
    </submittedName>
</protein>
<keyword evidence="8" id="KW-1185">Reference proteome</keyword>
<dbReference type="Pfam" id="PF01343">
    <property type="entry name" value="Peptidase_S49"/>
    <property type="match status" value="2"/>
</dbReference>
<dbReference type="PANTHER" id="PTHR33209">
    <property type="entry name" value="PROTEASE 4"/>
    <property type="match status" value="1"/>
</dbReference>
<keyword evidence="4" id="KW-0378">Hydrolase</keyword>
<dbReference type="InterPro" id="IPR004634">
    <property type="entry name" value="Pept_S49_pIV"/>
</dbReference>
<evidence type="ECO:0000256" key="6">
    <source>
        <dbReference type="ARBA" id="ARBA00023136"/>
    </source>
</evidence>
<dbReference type="Proteomes" id="UP000193427">
    <property type="component" value="Chromosome"/>
</dbReference>
<evidence type="ECO:0000313" key="7">
    <source>
        <dbReference type="EMBL" id="ARN23307.1"/>
    </source>
</evidence>
<dbReference type="InterPro" id="IPR047272">
    <property type="entry name" value="S49_SppA_C"/>
</dbReference>
<dbReference type="GO" id="GO:0016020">
    <property type="term" value="C:membrane"/>
    <property type="evidence" value="ECO:0007669"/>
    <property type="project" value="UniProtKB-SubCell"/>
</dbReference>
<dbReference type="PIRSF" id="PIRSF001217">
    <property type="entry name" value="Protease_4_SppA"/>
    <property type="match status" value="1"/>
</dbReference>
<comment type="subcellular location">
    <subcellularLocation>
        <location evidence="1">Membrane</location>
    </subcellularLocation>
</comment>
<dbReference type="InterPro" id="IPR047217">
    <property type="entry name" value="S49_SppA_67K_type_N"/>
</dbReference>
<dbReference type="Gene3D" id="6.20.330.10">
    <property type="match status" value="1"/>
</dbReference>
<dbReference type="GO" id="GO:0008236">
    <property type="term" value="F:serine-type peptidase activity"/>
    <property type="evidence" value="ECO:0007669"/>
    <property type="project" value="UniProtKB-KW"/>
</dbReference>
<dbReference type="CDD" id="cd07018">
    <property type="entry name" value="S49_SppA_67K_type"/>
    <property type="match status" value="1"/>
</dbReference>
<dbReference type="NCBIfam" id="TIGR00706">
    <property type="entry name" value="SppA_dom"/>
    <property type="match status" value="1"/>
</dbReference>
<keyword evidence="3" id="KW-0645">Protease</keyword>
<name>A0A1W6LGI4_9BURK</name>
<dbReference type="CDD" id="cd07023">
    <property type="entry name" value="S49_Sppa_N_C"/>
    <property type="match status" value="1"/>
</dbReference>
<proteinExistence type="inferred from homology"/>
<dbReference type="GO" id="GO:0006465">
    <property type="term" value="P:signal peptide processing"/>
    <property type="evidence" value="ECO:0007669"/>
    <property type="project" value="InterPro"/>
</dbReference>
<accession>A0A1W6LGI4</accession>
<dbReference type="KEGG" id="rgu:A4W93_27260"/>
<dbReference type="EMBL" id="CP015118">
    <property type="protein sequence ID" value="ARN23307.1"/>
    <property type="molecule type" value="Genomic_DNA"/>
</dbReference>
<dbReference type="InterPro" id="IPR029045">
    <property type="entry name" value="ClpP/crotonase-like_dom_sf"/>
</dbReference>
<dbReference type="SUPFAM" id="SSF52096">
    <property type="entry name" value="ClpP/crotonase"/>
    <property type="match status" value="2"/>
</dbReference>
<evidence type="ECO:0000256" key="5">
    <source>
        <dbReference type="ARBA" id="ARBA00022825"/>
    </source>
</evidence>
<evidence type="ECO:0000313" key="8">
    <source>
        <dbReference type="Proteomes" id="UP000193427"/>
    </source>
</evidence>
<organism evidence="7 8">
    <name type="scientific">Piscinibacter gummiphilus</name>
    <dbReference type="NCBI Taxonomy" id="946333"/>
    <lineage>
        <taxon>Bacteria</taxon>
        <taxon>Pseudomonadati</taxon>
        <taxon>Pseudomonadota</taxon>
        <taxon>Betaproteobacteria</taxon>
        <taxon>Burkholderiales</taxon>
        <taxon>Sphaerotilaceae</taxon>
        <taxon>Piscinibacter</taxon>
    </lineage>
</organism>
<dbReference type="OrthoDB" id="9764363at2"/>